<dbReference type="SUPFAM" id="SSF50475">
    <property type="entry name" value="FMN-binding split barrel"/>
    <property type="match status" value="1"/>
</dbReference>
<dbReference type="InterPro" id="IPR012349">
    <property type="entry name" value="Split_barrel_FMN-bd"/>
</dbReference>
<evidence type="ECO:0000259" key="13">
    <source>
        <dbReference type="Pfam" id="PF01243"/>
    </source>
</evidence>
<feature type="compositionally biased region" description="Low complexity" evidence="12">
    <location>
        <begin position="68"/>
        <end position="102"/>
    </location>
</feature>
<dbReference type="Pfam" id="PF10590">
    <property type="entry name" value="PNP_phzG_C"/>
    <property type="match status" value="1"/>
</dbReference>
<dbReference type="GO" id="GO:0010181">
    <property type="term" value="F:FMN binding"/>
    <property type="evidence" value="ECO:0007669"/>
    <property type="project" value="InterPro"/>
</dbReference>
<evidence type="ECO:0000256" key="10">
    <source>
        <dbReference type="ARBA" id="ARBA00023002"/>
    </source>
</evidence>
<dbReference type="InterPro" id="IPR000659">
    <property type="entry name" value="Pyridox_Oxase"/>
</dbReference>
<feature type="compositionally biased region" description="Basic and acidic residues" evidence="12">
    <location>
        <begin position="104"/>
        <end position="116"/>
    </location>
</feature>
<evidence type="ECO:0000259" key="14">
    <source>
        <dbReference type="Pfam" id="PF10590"/>
    </source>
</evidence>
<feature type="domain" description="Pyridoxine 5'-phosphate oxidase dimerisation C-terminal" evidence="14">
    <location>
        <begin position="277"/>
        <end position="331"/>
    </location>
</feature>
<evidence type="ECO:0000256" key="5">
    <source>
        <dbReference type="ARBA" id="ARBA00007301"/>
    </source>
</evidence>
<evidence type="ECO:0000256" key="4">
    <source>
        <dbReference type="ARBA" id="ARBA00005037"/>
    </source>
</evidence>
<dbReference type="Gene3D" id="2.30.110.10">
    <property type="entry name" value="Electron Transport, Fmn-binding Protein, Chain A"/>
    <property type="match status" value="1"/>
</dbReference>
<evidence type="ECO:0000256" key="6">
    <source>
        <dbReference type="ARBA" id="ARBA00011738"/>
    </source>
</evidence>
<dbReference type="FunFam" id="2.30.110.10:FF:000005">
    <property type="entry name" value="NAD(P)H-hydrate epimerase"/>
    <property type="match status" value="1"/>
</dbReference>
<comment type="cofactor">
    <cofactor evidence="1">
        <name>FMN</name>
        <dbReference type="ChEBI" id="CHEBI:58210"/>
    </cofactor>
</comment>
<evidence type="ECO:0000256" key="8">
    <source>
        <dbReference type="ARBA" id="ARBA00022630"/>
    </source>
</evidence>
<comment type="similarity">
    <text evidence="5">Belongs to the pyridoxamine 5'-phosphate oxidase family.</text>
</comment>
<evidence type="ECO:0000256" key="11">
    <source>
        <dbReference type="ARBA" id="ARBA00023096"/>
    </source>
</evidence>
<name>A0A6G1SDM6_9ACAR</name>
<dbReference type="UniPathway" id="UPA01068">
    <property type="reaction ID" value="UER00304"/>
</dbReference>
<sequence>MIFLLNRVFQYHSTLNKLHGLLLRQTLTSTCPLVKVAVQSSLSFRQAVAFQPAGPVLIISPTKRSTFHTTTSTASSRSMADSTQSEEPKSTTTSTTPATQAKNDLSDMRKPYRDQDDGIDESQLPTLDPIKLFQDWFERVKESNTVYEPNAFCICTASKDGQPSARMVLLKGFDEEGFRFFSHYSSQKGQNIAENPKVAMLFYWDSFNRQVRIEGRAEKLSQEAAEAYFKRRPQSSQIGAAISDQYSLVESREALMKRYDELKEKLGDKTPPKPDTWGGYIVRPERFEFWQGNTNRVHDRIMFRKPKLGEQVDPKLSRPAENGWIMERMLP</sequence>
<keyword evidence="8" id="KW-0285">Flavoprotein</keyword>
<organism evidence="15">
    <name type="scientific">Aceria tosichella</name>
    <name type="common">wheat curl mite</name>
    <dbReference type="NCBI Taxonomy" id="561515"/>
    <lineage>
        <taxon>Eukaryota</taxon>
        <taxon>Metazoa</taxon>
        <taxon>Ecdysozoa</taxon>
        <taxon>Arthropoda</taxon>
        <taxon>Chelicerata</taxon>
        <taxon>Arachnida</taxon>
        <taxon>Acari</taxon>
        <taxon>Acariformes</taxon>
        <taxon>Trombidiformes</taxon>
        <taxon>Prostigmata</taxon>
        <taxon>Eupodina</taxon>
        <taxon>Eriophyoidea</taxon>
        <taxon>Eriophyidae</taxon>
        <taxon>Eriophyinae</taxon>
        <taxon>Aceriini</taxon>
        <taxon>Aceria</taxon>
    </lineage>
</organism>
<evidence type="ECO:0000256" key="9">
    <source>
        <dbReference type="ARBA" id="ARBA00022643"/>
    </source>
</evidence>
<gene>
    <name evidence="15" type="primary">PNPO</name>
    <name evidence="15" type="ORF">g.16631</name>
</gene>
<dbReference type="InterPro" id="IPR011576">
    <property type="entry name" value="Pyridox_Oxase_N"/>
</dbReference>
<feature type="domain" description="Pyridoxamine 5'-phosphate oxidase N-terminal" evidence="13">
    <location>
        <begin position="148"/>
        <end position="258"/>
    </location>
</feature>
<dbReference type="InterPro" id="IPR019576">
    <property type="entry name" value="Pyridoxamine_oxidase_dimer_C"/>
</dbReference>
<proteinExistence type="inferred from homology"/>
<evidence type="ECO:0000256" key="2">
    <source>
        <dbReference type="ARBA" id="ARBA00003691"/>
    </source>
</evidence>
<evidence type="ECO:0000256" key="7">
    <source>
        <dbReference type="ARBA" id="ARBA00012801"/>
    </source>
</evidence>
<evidence type="ECO:0000256" key="12">
    <source>
        <dbReference type="SAM" id="MobiDB-lite"/>
    </source>
</evidence>
<dbReference type="HAMAP" id="MF_01629">
    <property type="entry name" value="PdxH"/>
    <property type="match status" value="1"/>
</dbReference>
<dbReference type="NCBIfam" id="TIGR00558">
    <property type="entry name" value="pdxH"/>
    <property type="match status" value="1"/>
</dbReference>
<dbReference type="InterPro" id="IPR019740">
    <property type="entry name" value="Pyridox_Oxase_CS"/>
</dbReference>
<dbReference type="NCBIfam" id="NF004231">
    <property type="entry name" value="PRK05679.1"/>
    <property type="match status" value="1"/>
</dbReference>
<dbReference type="Pfam" id="PF01243">
    <property type="entry name" value="PNPOx_N"/>
    <property type="match status" value="1"/>
</dbReference>
<evidence type="ECO:0000313" key="15">
    <source>
        <dbReference type="EMBL" id="MDE48508.1"/>
    </source>
</evidence>
<comment type="pathway">
    <text evidence="3">Cofactor metabolism; pyridoxal 5'-phosphate salvage; pyridoxal 5'-phosphate from pyridoxamine 5'-phosphate: step 1/1.</text>
</comment>
<evidence type="ECO:0000256" key="1">
    <source>
        <dbReference type="ARBA" id="ARBA00001917"/>
    </source>
</evidence>
<dbReference type="PANTHER" id="PTHR10851">
    <property type="entry name" value="PYRIDOXINE-5-PHOSPHATE OXIDASE"/>
    <property type="match status" value="1"/>
</dbReference>
<dbReference type="PANTHER" id="PTHR10851:SF0">
    <property type="entry name" value="PYRIDOXINE-5'-PHOSPHATE OXIDASE"/>
    <property type="match status" value="1"/>
</dbReference>
<keyword evidence="11" id="KW-0664">Pyridoxine biosynthesis</keyword>
<accession>A0A6G1SDM6</accession>
<dbReference type="AlphaFoldDB" id="A0A6G1SDM6"/>
<protein>
    <recommendedName>
        <fullName evidence="7">pyridoxal 5'-phosphate synthase</fullName>
        <ecNumber evidence="7">1.4.3.5</ecNumber>
    </recommendedName>
</protein>
<dbReference type="GO" id="GO:0008615">
    <property type="term" value="P:pyridoxine biosynthetic process"/>
    <property type="evidence" value="ECO:0007669"/>
    <property type="project" value="UniProtKB-KW"/>
</dbReference>
<dbReference type="EMBL" id="GGYP01003737">
    <property type="protein sequence ID" value="MDE48508.1"/>
    <property type="molecule type" value="Transcribed_RNA"/>
</dbReference>
<dbReference type="EC" id="1.4.3.5" evidence="7"/>
<comment type="pathway">
    <text evidence="4">Cofactor metabolism; pyridoxal 5'-phosphate salvage; pyridoxal 5'-phosphate from pyridoxine 5'-phosphate: step 1/1.</text>
</comment>
<keyword evidence="10" id="KW-0560">Oxidoreductase</keyword>
<dbReference type="GO" id="GO:0004733">
    <property type="term" value="F:pyridoxamine phosphate oxidase activity"/>
    <property type="evidence" value="ECO:0007669"/>
    <property type="project" value="UniProtKB-EC"/>
</dbReference>
<feature type="region of interest" description="Disordered" evidence="12">
    <location>
        <begin position="68"/>
        <end position="123"/>
    </location>
</feature>
<dbReference type="PROSITE" id="PS01064">
    <property type="entry name" value="PYRIDOX_OXIDASE"/>
    <property type="match status" value="1"/>
</dbReference>
<comment type="subunit">
    <text evidence="6">Homodimer.</text>
</comment>
<reference evidence="15" key="1">
    <citation type="submission" date="2018-10" db="EMBL/GenBank/DDBJ databases">
        <title>Transcriptome assembly of Aceria tosichella (Wheat curl mite) Type 2.</title>
        <authorList>
            <person name="Scully E.D."/>
            <person name="Geib S.M."/>
            <person name="Palmer N.A."/>
            <person name="Gupta A.K."/>
            <person name="Sarath G."/>
            <person name="Tatineni S."/>
        </authorList>
    </citation>
    <scope>NUCLEOTIDE SEQUENCE</scope>
    <source>
        <strain evidence="15">LincolnNE</strain>
    </source>
</reference>
<evidence type="ECO:0000256" key="3">
    <source>
        <dbReference type="ARBA" id="ARBA00004738"/>
    </source>
</evidence>
<comment type="function">
    <text evidence="2">Catalyzes the oxidation of either pyridoxine 5'-phosphate (PNP) or pyridoxamine 5'-phosphate (PMP) into pyridoxal 5'-phosphate (PLP).</text>
</comment>
<keyword evidence="9" id="KW-0288">FMN</keyword>